<dbReference type="PANTHER" id="PTHR32285">
    <property type="entry name" value="PROTEIN TRICHOME BIREFRINGENCE-LIKE 9-RELATED"/>
    <property type="match status" value="1"/>
</dbReference>
<dbReference type="AlphaFoldDB" id="A0AAD8JKB1"/>
<evidence type="ECO:0000256" key="4">
    <source>
        <dbReference type="ARBA" id="ARBA00022968"/>
    </source>
</evidence>
<dbReference type="GO" id="GO:0016413">
    <property type="term" value="F:O-acetyltransferase activity"/>
    <property type="evidence" value="ECO:0007669"/>
    <property type="project" value="InterPro"/>
</dbReference>
<keyword evidence="10" id="KW-1185">Reference proteome</keyword>
<evidence type="ECO:0000313" key="10">
    <source>
        <dbReference type="Proteomes" id="UP001237642"/>
    </source>
</evidence>
<evidence type="ECO:0000256" key="6">
    <source>
        <dbReference type="ARBA" id="ARBA00023136"/>
    </source>
</evidence>
<gene>
    <name evidence="9" type="ORF">POM88_003642</name>
</gene>
<evidence type="ECO:0000259" key="8">
    <source>
        <dbReference type="Pfam" id="PF14416"/>
    </source>
</evidence>
<evidence type="ECO:0000259" key="7">
    <source>
        <dbReference type="Pfam" id="PF13839"/>
    </source>
</evidence>
<keyword evidence="6" id="KW-0472">Membrane</keyword>
<keyword evidence="4" id="KW-0735">Signal-anchor</keyword>
<dbReference type="EMBL" id="JAUIZM010000001">
    <property type="protein sequence ID" value="KAK1404037.1"/>
    <property type="molecule type" value="Genomic_DNA"/>
</dbReference>
<dbReference type="InterPro" id="IPR029962">
    <property type="entry name" value="TBL"/>
</dbReference>
<comment type="subcellular location">
    <subcellularLocation>
        <location evidence="1">Membrane</location>
        <topology evidence="1">Single-pass membrane protein</topology>
    </subcellularLocation>
</comment>
<protein>
    <submittedName>
        <fullName evidence="9">Protein trichome berefringence-like 7</fullName>
    </submittedName>
</protein>
<accession>A0AAD8JKB1</accession>
<dbReference type="InterPro" id="IPR025846">
    <property type="entry name" value="TBL_N"/>
</dbReference>
<evidence type="ECO:0000256" key="2">
    <source>
        <dbReference type="ARBA" id="ARBA00007727"/>
    </source>
</evidence>
<evidence type="ECO:0000256" key="1">
    <source>
        <dbReference type="ARBA" id="ARBA00004167"/>
    </source>
</evidence>
<evidence type="ECO:0000256" key="3">
    <source>
        <dbReference type="ARBA" id="ARBA00022692"/>
    </source>
</evidence>
<comment type="similarity">
    <text evidence="2">Belongs to the PC-esterase family. TBL subfamily.</text>
</comment>
<keyword evidence="3" id="KW-0812">Transmembrane</keyword>
<evidence type="ECO:0000313" key="9">
    <source>
        <dbReference type="EMBL" id="KAK1404037.1"/>
    </source>
</evidence>
<keyword evidence="5" id="KW-1133">Transmembrane helix</keyword>
<proteinExistence type="inferred from homology"/>
<dbReference type="Pfam" id="PF13839">
    <property type="entry name" value="PC-Esterase"/>
    <property type="match status" value="1"/>
</dbReference>
<dbReference type="PANTHER" id="PTHR32285:SF63">
    <property type="entry name" value="OS01G0880400 PROTEIN"/>
    <property type="match status" value="1"/>
</dbReference>
<reference evidence="9" key="2">
    <citation type="submission" date="2023-05" db="EMBL/GenBank/DDBJ databases">
        <authorList>
            <person name="Schelkunov M.I."/>
        </authorList>
    </citation>
    <scope>NUCLEOTIDE SEQUENCE</scope>
    <source>
        <strain evidence="9">Hsosn_3</strain>
        <tissue evidence="9">Leaf</tissue>
    </source>
</reference>
<dbReference type="InterPro" id="IPR026057">
    <property type="entry name" value="TBL_C"/>
</dbReference>
<comment type="caution">
    <text evidence="9">The sequence shown here is derived from an EMBL/GenBank/DDBJ whole genome shotgun (WGS) entry which is preliminary data.</text>
</comment>
<dbReference type="Proteomes" id="UP001237642">
    <property type="component" value="Unassembled WGS sequence"/>
</dbReference>
<dbReference type="GO" id="GO:0005794">
    <property type="term" value="C:Golgi apparatus"/>
    <property type="evidence" value="ECO:0007669"/>
    <property type="project" value="TreeGrafter"/>
</dbReference>
<reference evidence="9" key="1">
    <citation type="submission" date="2023-02" db="EMBL/GenBank/DDBJ databases">
        <title>Genome of toxic invasive species Heracleum sosnowskyi carries increased number of genes despite the absence of recent whole-genome duplications.</title>
        <authorList>
            <person name="Schelkunov M."/>
            <person name="Shtratnikova V."/>
            <person name="Makarenko M."/>
            <person name="Klepikova A."/>
            <person name="Omelchenko D."/>
            <person name="Novikova G."/>
            <person name="Obukhova E."/>
            <person name="Bogdanov V."/>
            <person name="Penin A."/>
            <person name="Logacheva M."/>
        </authorList>
    </citation>
    <scope>NUCLEOTIDE SEQUENCE</scope>
    <source>
        <strain evidence="9">Hsosn_3</strain>
        <tissue evidence="9">Leaf</tissue>
    </source>
</reference>
<evidence type="ECO:0000256" key="5">
    <source>
        <dbReference type="ARBA" id="ARBA00022989"/>
    </source>
</evidence>
<name>A0AAD8JKB1_9APIA</name>
<feature type="domain" description="Trichome birefringence-like N-terminal" evidence="8">
    <location>
        <begin position="29"/>
        <end position="82"/>
    </location>
</feature>
<dbReference type="GO" id="GO:0016020">
    <property type="term" value="C:membrane"/>
    <property type="evidence" value="ECO:0007669"/>
    <property type="project" value="UniProtKB-SubCell"/>
</dbReference>
<feature type="domain" description="Trichome birefringence-like C-terminal" evidence="7">
    <location>
        <begin position="85"/>
        <end position="355"/>
    </location>
</feature>
<organism evidence="9 10">
    <name type="scientific">Heracleum sosnowskyi</name>
    <dbReference type="NCBI Taxonomy" id="360622"/>
    <lineage>
        <taxon>Eukaryota</taxon>
        <taxon>Viridiplantae</taxon>
        <taxon>Streptophyta</taxon>
        <taxon>Embryophyta</taxon>
        <taxon>Tracheophyta</taxon>
        <taxon>Spermatophyta</taxon>
        <taxon>Magnoliopsida</taxon>
        <taxon>eudicotyledons</taxon>
        <taxon>Gunneridae</taxon>
        <taxon>Pentapetalae</taxon>
        <taxon>asterids</taxon>
        <taxon>campanulids</taxon>
        <taxon>Apiales</taxon>
        <taxon>Apiaceae</taxon>
        <taxon>Apioideae</taxon>
        <taxon>apioid superclade</taxon>
        <taxon>Tordylieae</taxon>
        <taxon>Tordyliinae</taxon>
        <taxon>Heracleum</taxon>
    </lineage>
</organism>
<sequence>MNYGYSCMVLDIQPVMQNYEIDNVTASSEECNYFDGSWVYDERYPLYNASDCPFAERGFDCLANGRKDNDYQKWRWKPKNCDILKFDVHVVLEMLRGKRVVFVGDSLGRTQWESMICLLMTGVEDKTSVYEVNGNKITKQIRHLGVRFASFNFTVEFYRSVFLVQPGAVPKHSPKRVKSTLKLDVLDNISKKWIQSDVLIFNTGHWWTPGKLFDMRCYFQVAGRLKLGMSTSSAYYTALTTWSSWVENMIDTNRTRVFFRTFEPSHWSGSNHLTCKVTRLPLNKTNGKERNPFSDTIINVVKNMTVPVTVMHVTPMGASRSDAHVGTWSDNPLVPDCSHWCLPGVPDAWNEILFSQLLSQD</sequence>
<dbReference type="Pfam" id="PF14416">
    <property type="entry name" value="PMR5N"/>
    <property type="match status" value="1"/>
</dbReference>